<evidence type="ECO:0000256" key="2">
    <source>
        <dbReference type="ARBA" id="ARBA00009773"/>
    </source>
</evidence>
<evidence type="ECO:0000256" key="3">
    <source>
        <dbReference type="ARBA" id="ARBA00022692"/>
    </source>
</evidence>
<evidence type="ECO:0000256" key="4">
    <source>
        <dbReference type="ARBA" id="ARBA00022989"/>
    </source>
</evidence>
<evidence type="ECO:0000313" key="7">
    <source>
        <dbReference type="EMBL" id="SEN99446.1"/>
    </source>
</evidence>
<evidence type="ECO:0000256" key="5">
    <source>
        <dbReference type="ARBA" id="ARBA00023136"/>
    </source>
</evidence>
<dbReference type="AlphaFoldDB" id="A0A1H8L3N1"/>
<dbReference type="PANTHER" id="PTHR21716:SF64">
    <property type="entry name" value="AI-2 TRANSPORT PROTEIN TQSA"/>
    <property type="match status" value="1"/>
</dbReference>
<feature type="transmembrane region" description="Helical" evidence="6">
    <location>
        <begin position="214"/>
        <end position="233"/>
    </location>
</feature>
<feature type="transmembrane region" description="Helical" evidence="6">
    <location>
        <begin position="153"/>
        <end position="173"/>
    </location>
</feature>
<dbReference type="GO" id="GO:0016020">
    <property type="term" value="C:membrane"/>
    <property type="evidence" value="ECO:0007669"/>
    <property type="project" value="UniProtKB-SubCell"/>
</dbReference>
<feature type="transmembrane region" description="Helical" evidence="6">
    <location>
        <begin position="310"/>
        <end position="339"/>
    </location>
</feature>
<reference evidence="8" key="1">
    <citation type="submission" date="2016-10" db="EMBL/GenBank/DDBJ databases">
        <authorList>
            <person name="Varghese N."/>
            <person name="Submissions S."/>
        </authorList>
    </citation>
    <scope>NUCLEOTIDE SEQUENCE [LARGE SCALE GENOMIC DNA]</scope>
    <source>
        <strain evidence="8">Nm76</strain>
    </source>
</reference>
<feature type="transmembrane region" description="Helical" evidence="6">
    <location>
        <begin position="239"/>
        <end position="266"/>
    </location>
</feature>
<dbReference type="RefSeq" id="WP_090315420.1">
    <property type="nucleotide sequence ID" value="NZ_FNOE01000002.1"/>
</dbReference>
<evidence type="ECO:0000256" key="6">
    <source>
        <dbReference type="SAM" id="Phobius"/>
    </source>
</evidence>
<dbReference type="Proteomes" id="UP000198814">
    <property type="component" value="Unassembled WGS sequence"/>
</dbReference>
<evidence type="ECO:0000313" key="8">
    <source>
        <dbReference type="Proteomes" id="UP000198814"/>
    </source>
</evidence>
<comment type="subcellular location">
    <subcellularLocation>
        <location evidence="1">Membrane</location>
        <topology evidence="1">Multi-pass membrane protein</topology>
    </subcellularLocation>
</comment>
<evidence type="ECO:0000256" key="1">
    <source>
        <dbReference type="ARBA" id="ARBA00004141"/>
    </source>
</evidence>
<name>A0A1H8L3N1_9PROT</name>
<dbReference type="PANTHER" id="PTHR21716">
    <property type="entry name" value="TRANSMEMBRANE PROTEIN"/>
    <property type="match status" value="1"/>
</dbReference>
<keyword evidence="5 6" id="KW-0472">Membrane</keyword>
<protein>
    <submittedName>
        <fullName evidence="7">Predicted PurR-regulated permease PerM</fullName>
    </submittedName>
</protein>
<gene>
    <name evidence="7" type="ORF">SAMN05216333_10337</name>
</gene>
<organism evidence="7 8">
    <name type="scientific">Nitrosomonas oligotropha</name>
    <dbReference type="NCBI Taxonomy" id="42354"/>
    <lineage>
        <taxon>Bacteria</taxon>
        <taxon>Pseudomonadati</taxon>
        <taxon>Pseudomonadota</taxon>
        <taxon>Betaproteobacteria</taxon>
        <taxon>Nitrosomonadales</taxon>
        <taxon>Nitrosomonadaceae</taxon>
        <taxon>Nitrosomonas</taxon>
    </lineage>
</organism>
<keyword evidence="8" id="KW-1185">Reference proteome</keyword>
<comment type="similarity">
    <text evidence="2">Belongs to the autoinducer-2 exporter (AI-2E) (TC 2.A.86) family.</text>
</comment>
<dbReference type="GO" id="GO:0055085">
    <property type="term" value="P:transmembrane transport"/>
    <property type="evidence" value="ECO:0007669"/>
    <property type="project" value="TreeGrafter"/>
</dbReference>
<dbReference type="InterPro" id="IPR002549">
    <property type="entry name" value="AI-2E-like"/>
</dbReference>
<feature type="transmembrane region" description="Helical" evidence="6">
    <location>
        <begin position="12"/>
        <end position="29"/>
    </location>
</feature>
<keyword evidence="4 6" id="KW-1133">Transmembrane helix</keyword>
<dbReference type="Pfam" id="PF01594">
    <property type="entry name" value="AI-2E_transport"/>
    <property type="match status" value="1"/>
</dbReference>
<dbReference type="OrthoDB" id="5792512at2"/>
<dbReference type="STRING" id="42354.SAMN05216333_10337"/>
<accession>A0A1H8L3N1</accession>
<sequence>MNTERSDDLRYLWWLILACVSGGLIYLLNPILTPFLLAAVIAYICNPMVTRMAGKSISRTAGTILVMFLLSGMFVALIFIMVPLFEEEARRLMDKMPAYLEVLRSKVIPWLEARFNISLQPDMNVLKQAISEHWQSAGGVAAKVLPSLTSGGMAIVEFLVNMLLVPVVLFYLLRDWDMLVKLVDEMIPRYWHQQISILARETDQILAEFLRGQLSVILLMSICYITGLWLAGLEFALPIGLVAGILVFVPYLGMIVGLTLATLAAVMQFQDWSGLIPVWIVFGVGQLLEGMLFTPWLVGDRIGLHPVMVIFALMAFGQLFGFFGILLALPVSAVLLVWLRHLHQHYLVSNFYKS</sequence>
<dbReference type="EMBL" id="FODO01000003">
    <property type="protein sequence ID" value="SEN99446.1"/>
    <property type="molecule type" value="Genomic_DNA"/>
</dbReference>
<proteinExistence type="inferred from homology"/>
<keyword evidence="3 6" id="KW-0812">Transmembrane</keyword>
<feature type="transmembrane region" description="Helical" evidence="6">
    <location>
        <begin position="65"/>
        <end position="85"/>
    </location>
</feature>
<feature type="transmembrane region" description="Helical" evidence="6">
    <location>
        <begin position="278"/>
        <end position="298"/>
    </location>
</feature>